<dbReference type="Pfam" id="PF13646">
    <property type="entry name" value="HEAT_2"/>
    <property type="match status" value="1"/>
</dbReference>
<feature type="signal peptide" evidence="1">
    <location>
        <begin position="1"/>
        <end position="24"/>
    </location>
</feature>
<protein>
    <recommendedName>
        <fullName evidence="4">PBS lyase</fullName>
    </recommendedName>
</protein>
<dbReference type="EMBL" id="CP012159">
    <property type="protein sequence ID" value="AKT39055.1"/>
    <property type="molecule type" value="Genomic_DNA"/>
</dbReference>
<dbReference type="RefSeq" id="WP_050431204.1">
    <property type="nucleotide sequence ID" value="NZ_CP012159.1"/>
</dbReference>
<dbReference type="Gene3D" id="1.25.10.10">
    <property type="entry name" value="Leucine-rich Repeat Variant"/>
    <property type="match status" value="1"/>
</dbReference>
<dbReference type="SMART" id="SM00567">
    <property type="entry name" value="EZ_HEAT"/>
    <property type="match status" value="2"/>
</dbReference>
<dbReference type="SUPFAM" id="SSF48371">
    <property type="entry name" value="ARM repeat"/>
    <property type="match status" value="1"/>
</dbReference>
<dbReference type="OrthoDB" id="5504765at2"/>
<dbReference type="KEGG" id="ccro:CMC5_032010"/>
<organism evidence="2 3">
    <name type="scientific">Chondromyces crocatus</name>
    <dbReference type="NCBI Taxonomy" id="52"/>
    <lineage>
        <taxon>Bacteria</taxon>
        <taxon>Pseudomonadati</taxon>
        <taxon>Myxococcota</taxon>
        <taxon>Polyangia</taxon>
        <taxon>Polyangiales</taxon>
        <taxon>Polyangiaceae</taxon>
        <taxon>Chondromyces</taxon>
    </lineage>
</organism>
<name>A0A0K1EDX1_CHOCO</name>
<accession>A0A0K1EDX1</accession>
<evidence type="ECO:0000313" key="2">
    <source>
        <dbReference type="EMBL" id="AKT39055.1"/>
    </source>
</evidence>
<dbReference type="InterPro" id="IPR004155">
    <property type="entry name" value="PBS_lyase_HEAT"/>
</dbReference>
<evidence type="ECO:0000256" key="1">
    <source>
        <dbReference type="SAM" id="SignalP"/>
    </source>
</evidence>
<keyword evidence="3" id="KW-1185">Reference proteome</keyword>
<dbReference type="Proteomes" id="UP000067626">
    <property type="component" value="Chromosome"/>
</dbReference>
<dbReference type="AlphaFoldDB" id="A0A0K1EDX1"/>
<dbReference type="InterPro" id="IPR016024">
    <property type="entry name" value="ARM-type_fold"/>
</dbReference>
<keyword evidence="1" id="KW-0732">Signal</keyword>
<proteinExistence type="predicted"/>
<gene>
    <name evidence="2" type="ORF">CMC5_032010</name>
</gene>
<sequence length="272" mass="28023">MLRHRLIVIACVASLLGSASSSIAQDEALALKDLATDTDARVRVAAALALGKTKNPAGRAALESALKDGNASVRVAAAAALGTRGETSSLPALRAALQKEEVVNVRSQLDAAILRLSSKAPVRFLVSLGKLDNRSSVKDGRVINVLREETRAKAALIPGVELLAEGVDAAEVGQARKLPAFTLDGAVTHLAKGQAGGDFSYAAQVEFLIRKQPEQALKGSLAGSARALAEARSVRGPAQIDQLQRDAVSGAIESALRGATTALESAAGLGKR</sequence>
<reference evidence="2 3" key="1">
    <citation type="submission" date="2015-07" db="EMBL/GenBank/DDBJ databases">
        <title>Genome analysis of myxobacterium Chondromyces crocatus Cm c5 reveals a high potential for natural compound synthesis and the genetic basis for the loss of fruiting body formation.</title>
        <authorList>
            <person name="Zaburannyi N."/>
            <person name="Bunk B."/>
            <person name="Maier J."/>
            <person name="Overmann J."/>
            <person name="Mueller R."/>
        </authorList>
    </citation>
    <scope>NUCLEOTIDE SEQUENCE [LARGE SCALE GENOMIC DNA]</scope>
    <source>
        <strain evidence="2 3">Cm c5</strain>
    </source>
</reference>
<feature type="chain" id="PRO_5005459271" description="PBS lyase" evidence="1">
    <location>
        <begin position="25"/>
        <end position="272"/>
    </location>
</feature>
<dbReference type="InterPro" id="IPR011989">
    <property type="entry name" value="ARM-like"/>
</dbReference>
<evidence type="ECO:0008006" key="4">
    <source>
        <dbReference type="Google" id="ProtNLM"/>
    </source>
</evidence>
<evidence type="ECO:0000313" key="3">
    <source>
        <dbReference type="Proteomes" id="UP000067626"/>
    </source>
</evidence>
<dbReference type="STRING" id="52.CMC5_032010"/>